<gene>
    <name evidence="1" type="ORF">C1645_827729</name>
</gene>
<name>A0A397SS66_9GLOM</name>
<protein>
    <submittedName>
        <fullName evidence="1">Uncharacterized protein</fullName>
    </submittedName>
</protein>
<feature type="non-terminal residue" evidence="1">
    <location>
        <position position="335"/>
    </location>
</feature>
<proteinExistence type="predicted"/>
<organism evidence="1 2">
    <name type="scientific">Glomus cerebriforme</name>
    <dbReference type="NCBI Taxonomy" id="658196"/>
    <lineage>
        <taxon>Eukaryota</taxon>
        <taxon>Fungi</taxon>
        <taxon>Fungi incertae sedis</taxon>
        <taxon>Mucoromycota</taxon>
        <taxon>Glomeromycotina</taxon>
        <taxon>Glomeromycetes</taxon>
        <taxon>Glomerales</taxon>
        <taxon>Glomeraceae</taxon>
        <taxon>Glomus</taxon>
    </lineage>
</organism>
<reference evidence="1 2" key="1">
    <citation type="submission" date="2018-06" db="EMBL/GenBank/DDBJ databases">
        <title>Comparative genomics reveals the genomic features of Rhizophagus irregularis, R. cerebriforme, R. diaphanum and Gigaspora rosea, and their symbiotic lifestyle signature.</title>
        <authorList>
            <person name="Morin E."/>
            <person name="San Clemente H."/>
            <person name="Chen E.C.H."/>
            <person name="De La Providencia I."/>
            <person name="Hainaut M."/>
            <person name="Kuo A."/>
            <person name="Kohler A."/>
            <person name="Murat C."/>
            <person name="Tang N."/>
            <person name="Roy S."/>
            <person name="Loubradou J."/>
            <person name="Henrissat B."/>
            <person name="Grigoriev I.V."/>
            <person name="Corradi N."/>
            <person name="Roux C."/>
            <person name="Martin F.M."/>
        </authorList>
    </citation>
    <scope>NUCLEOTIDE SEQUENCE [LARGE SCALE GENOMIC DNA]</scope>
    <source>
        <strain evidence="1 2">DAOM 227022</strain>
    </source>
</reference>
<comment type="caution">
    <text evidence="1">The sequence shown here is derived from an EMBL/GenBank/DDBJ whole genome shotgun (WGS) entry which is preliminary data.</text>
</comment>
<dbReference type="EMBL" id="QKYT01000307">
    <property type="protein sequence ID" value="RIA87456.1"/>
    <property type="molecule type" value="Genomic_DNA"/>
</dbReference>
<dbReference type="OrthoDB" id="2493222at2759"/>
<accession>A0A397SS66</accession>
<keyword evidence="2" id="KW-1185">Reference proteome</keyword>
<evidence type="ECO:0000313" key="1">
    <source>
        <dbReference type="EMBL" id="RIA87456.1"/>
    </source>
</evidence>
<dbReference type="Proteomes" id="UP000265703">
    <property type="component" value="Unassembled WGS sequence"/>
</dbReference>
<evidence type="ECO:0000313" key="2">
    <source>
        <dbReference type="Proteomes" id="UP000265703"/>
    </source>
</evidence>
<dbReference type="AlphaFoldDB" id="A0A397SS66"/>
<sequence>MRPLKRVFKHRLKLPNTISDTTIHNDLFPSINTLHTTQITSHLPIYNYILNSPSLKHIAQQIIINSQLDLWLPWWPTLQQLNNINQTQYLPFTTFTKGLIKFAQMGFTFTPNFDTIIRGGSKPIVESIPFNKSTLKSWKKRLIMFEDQLINPDGIYVREWNDININPYNRNEKIPGKRPSWYQQYVDTKTVGLNKNLTSPITINRCHLPSHKPPQISNNYHHHPKNEWSSHWNAPSSNTIFGKTIEQRNDPFSFSLTYLEHWIHNPPTNFSRFGTPKKYPPILTPCPGCTLHTPYHRDLRPKCVIMIPTLHLHRINIQSKDYIQTHLRDIPFKKY</sequence>